<dbReference type="CDD" id="cd05666">
    <property type="entry name" value="M20_Acy1-like"/>
    <property type="match status" value="1"/>
</dbReference>
<feature type="binding site" evidence="2">
    <location>
        <position position="366"/>
    </location>
    <ligand>
        <name>Mn(2+)</name>
        <dbReference type="ChEBI" id="CHEBI:29035"/>
        <label>2</label>
    </ligand>
</feature>
<feature type="domain" description="Peptidase M20 dimerisation" evidence="3">
    <location>
        <begin position="193"/>
        <end position="287"/>
    </location>
</feature>
<organism evidence="4 5">
    <name type="scientific">Albimonas pacifica</name>
    <dbReference type="NCBI Taxonomy" id="1114924"/>
    <lineage>
        <taxon>Bacteria</taxon>
        <taxon>Pseudomonadati</taxon>
        <taxon>Pseudomonadota</taxon>
        <taxon>Alphaproteobacteria</taxon>
        <taxon>Rhodobacterales</taxon>
        <taxon>Paracoccaceae</taxon>
        <taxon>Albimonas</taxon>
    </lineage>
</organism>
<evidence type="ECO:0000256" key="2">
    <source>
        <dbReference type="PIRSR" id="PIRSR005962-1"/>
    </source>
</evidence>
<dbReference type="Gene3D" id="3.30.70.360">
    <property type="match status" value="1"/>
</dbReference>
<dbReference type="RefSeq" id="WP_092858260.1">
    <property type="nucleotide sequence ID" value="NZ_FOQH01000002.1"/>
</dbReference>
<dbReference type="STRING" id="1114924.SAMN05216258_102313"/>
<keyword evidence="5" id="KW-1185">Reference proteome</keyword>
<evidence type="ECO:0000259" key="3">
    <source>
        <dbReference type="Pfam" id="PF07687"/>
    </source>
</evidence>
<dbReference type="SUPFAM" id="SSF55031">
    <property type="entry name" value="Bacterial exopeptidase dimerisation domain"/>
    <property type="match status" value="1"/>
</dbReference>
<keyword evidence="1 4" id="KW-0378">Hydrolase</keyword>
<gene>
    <name evidence="4" type="ORF">SAMN05216258_102313</name>
</gene>
<dbReference type="OrthoDB" id="9777385at2"/>
<dbReference type="NCBIfam" id="TIGR01891">
    <property type="entry name" value="amidohydrolases"/>
    <property type="match status" value="1"/>
</dbReference>
<dbReference type="Pfam" id="PF01546">
    <property type="entry name" value="Peptidase_M20"/>
    <property type="match status" value="1"/>
</dbReference>
<dbReference type="InterPro" id="IPR017439">
    <property type="entry name" value="Amidohydrolase"/>
</dbReference>
<feature type="binding site" evidence="2">
    <location>
        <position position="170"/>
    </location>
    <ligand>
        <name>Mn(2+)</name>
        <dbReference type="ChEBI" id="CHEBI:29035"/>
        <label>2</label>
    </ligand>
</feature>
<dbReference type="InterPro" id="IPR036264">
    <property type="entry name" value="Bact_exopeptidase_dim_dom"/>
</dbReference>
<dbReference type="Gene3D" id="3.40.630.10">
    <property type="entry name" value="Zn peptidases"/>
    <property type="match status" value="1"/>
</dbReference>
<dbReference type="PIRSF" id="PIRSF005962">
    <property type="entry name" value="Pept_M20D_amidohydro"/>
    <property type="match status" value="1"/>
</dbReference>
<dbReference type="AlphaFoldDB" id="A0A1I3D0M5"/>
<dbReference type="Pfam" id="PF07687">
    <property type="entry name" value="M20_dimer"/>
    <property type="match status" value="1"/>
</dbReference>
<dbReference type="PANTHER" id="PTHR11014:SF63">
    <property type="entry name" value="METALLOPEPTIDASE, PUTATIVE (AFU_ORTHOLOGUE AFUA_6G09600)-RELATED"/>
    <property type="match status" value="1"/>
</dbReference>
<evidence type="ECO:0000313" key="4">
    <source>
        <dbReference type="EMBL" id="SFH80178.1"/>
    </source>
</evidence>
<dbReference type="GO" id="GO:0050118">
    <property type="term" value="F:N-acetyldiaminopimelate deacetylase activity"/>
    <property type="evidence" value="ECO:0007669"/>
    <property type="project" value="UniProtKB-ARBA"/>
</dbReference>
<protein>
    <submittedName>
        <fullName evidence="4">Hippurate hydrolase</fullName>
    </submittedName>
</protein>
<reference evidence="4 5" key="1">
    <citation type="submission" date="2016-10" db="EMBL/GenBank/DDBJ databases">
        <authorList>
            <person name="de Groot N.N."/>
        </authorList>
    </citation>
    <scope>NUCLEOTIDE SEQUENCE [LARGE SCALE GENOMIC DNA]</scope>
    <source>
        <strain evidence="4 5">CGMCC 1.11030</strain>
    </source>
</reference>
<evidence type="ECO:0000313" key="5">
    <source>
        <dbReference type="Proteomes" id="UP000199377"/>
    </source>
</evidence>
<feature type="binding site" evidence="2">
    <location>
        <position position="111"/>
    </location>
    <ligand>
        <name>Mn(2+)</name>
        <dbReference type="ChEBI" id="CHEBI:29035"/>
        <label>2</label>
    </ligand>
</feature>
<dbReference type="EMBL" id="FOQH01000002">
    <property type="protein sequence ID" value="SFH80178.1"/>
    <property type="molecule type" value="Genomic_DNA"/>
</dbReference>
<sequence>MPLPVPNAIAALLPELTAWRRDLHAHPEVGFDLPRTAGLVAAKLRAFGLDEVVEGLGRSGVVGLIHGQDGPAADAVGRILLRADMDALPMQEATGLPHASTVPGAFHGCGHDGHTVMLLGAARRLAETRNFSGTAVLVFQPAEEGDRGAKAMIDDGLLDRWPVRAAFGLHNAPGMALGAMGTRPGPMLAYSDRFRFTLRGRGGHAARPHLADDPIVAAASLVQGLQALVARRRDPMVPALISVTRLEAGTASNVIPQTAELWGTLRTLDPDLVAPMIEGMRQVAERTAAAHGVALEAELGLDADPALVNDPAATAFATQVMREVAGEDAVDPAVPAEMGGEDFAWFAQAVPACFALIGNGASAPVHHPEYDFDDAAAPHGVAWWCRLVERALPRRA</sequence>
<dbReference type="SUPFAM" id="SSF53187">
    <property type="entry name" value="Zn-dependent exopeptidases"/>
    <property type="match status" value="1"/>
</dbReference>
<comment type="cofactor">
    <cofactor evidence="2">
        <name>Mn(2+)</name>
        <dbReference type="ChEBI" id="CHEBI:29035"/>
    </cofactor>
    <text evidence="2">The Mn(2+) ion enhances activity.</text>
</comment>
<dbReference type="FunFam" id="3.30.70.360:FF:000001">
    <property type="entry name" value="N-acetyldiaminopimelate deacetylase"/>
    <property type="match status" value="1"/>
</dbReference>
<proteinExistence type="predicted"/>
<feature type="binding site" evidence="2">
    <location>
        <position position="144"/>
    </location>
    <ligand>
        <name>Mn(2+)</name>
        <dbReference type="ChEBI" id="CHEBI:29035"/>
        <label>2</label>
    </ligand>
</feature>
<dbReference type="GO" id="GO:0046872">
    <property type="term" value="F:metal ion binding"/>
    <property type="evidence" value="ECO:0007669"/>
    <property type="project" value="UniProtKB-KW"/>
</dbReference>
<accession>A0A1I3D0M5</accession>
<dbReference type="PANTHER" id="PTHR11014">
    <property type="entry name" value="PEPTIDASE M20 FAMILY MEMBER"/>
    <property type="match status" value="1"/>
</dbReference>
<dbReference type="InterPro" id="IPR011650">
    <property type="entry name" value="Peptidase_M20_dimer"/>
</dbReference>
<dbReference type="Proteomes" id="UP000199377">
    <property type="component" value="Unassembled WGS sequence"/>
</dbReference>
<feature type="binding site" evidence="2">
    <location>
        <position position="109"/>
    </location>
    <ligand>
        <name>Mn(2+)</name>
        <dbReference type="ChEBI" id="CHEBI:29035"/>
        <label>2</label>
    </ligand>
</feature>
<keyword evidence="2" id="KW-0464">Manganese</keyword>
<evidence type="ECO:0000256" key="1">
    <source>
        <dbReference type="ARBA" id="ARBA00022801"/>
    </source>
</evidence>
<name>A0A1I3D0M5_9RHOB</name>
<dbReference type="GO" id="GO:0019877">
    <property type="term" value="P:diaminopimelate biosynthetic process"/>
    <property type="evidence" value="ECO:0007669"/>
    <property type="project" value="UniProtKB-ARBA"/>
</dbReference>
<dbReference type="InterPro" id="IPR002933">
    <property type="entry name" value="Peptidase_M20"/>
</dbReference>
<keyword evidence="2" id="KW-0479">Metal-binding</keyword>